<evidence type="ECO:0000313" key="2">
    <source>
        <dbReference type="Proteomes" id="UP000001075"/>
    </source>
</evidence>
<reference evidence="2" key="1">
    <citation type="journal article" date="2011" name="Nat. Biotechnol.">
        <title>The genomic sequence of the Chinese hamster ovary (CHO)-K1 cell line.</title>
        <authorList>
            <person name="Xu X."/>
            <person name="Nagarajan H."/>
            <person name="Lewis N.E."/>
            <person name="Pan S."/>
            <person name="Cai Z."/>
            <person name="Liu X."/>
            <person name="Chen W."/>
            <person name="Xie M."/>
            <person name="Wang W."/>
            <person name="Hammond S."/>
            <person name="Andersen M.R."/>
            <person name="Neff N."/>
            <person name="Passarelli B."/>
            <person name="Koh W."/>
            <person name="Fan H.C."/>
            <person name="Wang J."/>
            <person name="Gui Y."/>
            <person name="Lee K.H."/>
            <person name="Betenbaugh M.J."/>
            <person name="Quake S.R."/>
            <person name="Famili I."/>
            <person name="Palsson B.O."/>
            <person name="Wang J."/>
        </authorList>
    </citation>
    <scope>NUCLEOTIDE SEQUENCE [LARGE SCALE GENOMIC DNA]</scope>
    <source>
        <strain evidence="2">CHO K1 cell line</strain>
    </source>
</reference>
<protein>
    <submittedName>
        <fullName evidence="1">Uncharacterized protein</fullName>
    </submittedName>
</protein>
<dbReference type="EMBL" id="JH000468">
    <property type="protein sequence ID" value="EGV92129.1"/>
    <property type="molecule type" value="Genomic_DNA"/>
</dbReference>
<evidence type="ECO:0000313" key="1">
    <source>
        <dbReference type="EMBL" id="EGV92129.1"/>
    </source>
</evidence>
<gene>
    <name evidence="1" type="ORF">I79_011269</name>
</gene>
<dbReference type="Proteomes" id="UP000001075">
    <property type="component" value="Unassembled WGS sequence"/>
</dbReference>
<organism evidence="1 2">
    <name type="scientific">Cricetulus griseus</name>
    <name type="common">Chinese hamster</name>
    <name type="synonym">Cricetulus barabensis griseus</name>
    <dbReference type="NCBI Taxonomy" id="10029"/>
    <lineage>
        <taxon>Eukaryota</taxon>
        <taxon>Metazoa</taxon>
        <taxon>Chordata</taxon>
        <taxon>Craniata</taxon>
        <taxon>Vertebrata</taxon>
        <taxon>Euteleostomi</taxon>
        <taxon>Mammalia</taxon>
        <taxon>Eutheria</taxon>
        <taxon>Euarchontoglires</taxon>
        <taxon>Glires</taxon>
        <taxon>Rodentia</taxon>
        <taxon>Myomorpha</taxon>
        <taxon>Muroidea</taxon>
        <taxon>Cricetidae</taxon>
        <taxon>Cricetinae</taxon>
        <taxon>Cricetulus</taxon>
    </lineage>
</organism>
<name>G3HKP0_CRIGR</name>
<sequence length="58" mass="6229">MPATFPAWRHLPAGSGLPLELSEQRCSSYLRAMGLSDGSGELQGAARIPRVHEVLVVL</sequence>
<accession>G3HKP0</accession>
<dbReference type="AlphaFoldDB" id="G3HKP0"/>
<dbReference type="InParanoid" id="G3HKP0"/>
<proteinExistence type="predicted"/>